<organism evidence="8 9">
    <name type="scientific">Saccharobesus litoralis</name>
    <dbReference type="NCBI Taxonomy" id="2172099"/>
    <lineage>
        <taxon>Bacteria</taxon>
        <taxon>Pseudomonadati</taxon>
        <taxon>Pseudomonadota</taxon>
        <taxon>Gammaproteobacteria</taxon>
        <taxon>Alteromonadales</taxon>
        <taxon>Alteromonadaceae</taxon>
        <taxon>Saccharobesus</taxon>
    </lineage>
</organism>
<feature type="transmembrane region" description="Helical" evidence="7">
    <location>
        <begin position="112"/>
        <end position="130"/>
    </location>
</feature>
<dbReference type="InterPro" id="IPR002528">
    <property type="entry name" value="MATE_fam"/>
</dbReference>
<dbReference type="GO" id="GO:0042910">
    <property type="term" value="F:xenobiotic transmembrane transporter activity"/>
    <property type="evidence" value="ECO:0007669"/>
    <property type="project" value="InterPro"/>
</dbReference>
<evidence type="ECO:0000256" key="3">
    <source>
        <dbReference type="ARBA" id="ARBA00022475"/>
    </source>
</evidence>
<accession>A0A2S0VXW6</accession>
<feature type="transmembrane region" description="Helical" evidence="7">
    <location>
        <begin position="327"/>
        <end position="350"/>
    </location>
</feature>
<name>A0A2S0VXW6_9ALTE</name>
<dbReference type="InterPro" id="IPR052031">
    <property type="entry name" value="Membrane_Transporter-Flippase"/>
</dbReference>
<feature type="transmembrane region" description="Helical" evidence="7">
    <location>
        <begin position="67"/>
        <end position="89"/>
    </location>
</feature>
<feature type="transmembrane region" description="Helical" evidence="7">
    <location>
        <begin position="173"/>
        <end position="193"/>
    </location>
</feature>
<feature type="transmembrane region" description="Helical" evidence="7">
    <location>
        <begin position="298"/>
        <end position="321"/>
    </location>
</feature>
<feature type="transmembrane region" description="Helical" evidence="7">
    <location>
        <begin position="357"/>
        <end position="377"/>
    </location>
</feature>
<evidence type="ECO:0000256" key="4">
    <source>
        <dbReference type="ARBA" id="ARBA00022692"/>
    </source>
</evidence>
<dbReference type="InterPro" id="IPR048279">
    <property type="entry name" value="MdtK-like"/>
</dbReference>
<feature type="transmembrane region" description="Helical" evidence="7">
    <location>
        <begin position="389"/>
        <end position="411"/>
    </location>
</feature>
<dbReference type="PANTHER" id="PTHR43549:SF3">
    <property type="entry name" value="MULTIDRUG RESISTANCE PROTEIN YPNP-RELATED"/>
    <property type="match status" value="1"/>
</dbReference>
<proteinExistence type="predicted"/>
<reference evidence="8 9" key="1">
    <citation type="submission" date="2018-01" db="EMBL/GenBank/DDBJ databases">
        <title>Genome sequence of a Cantenovulum-like bacteria.</title>
        <authorList>
            <person name="Tan W.R."/>
            <person name="Lau N.-S."/>
            <person name="Go F."/>
            <person name="Amirul A.-A.A."/>
        </authorList>
    </citation>
    <scope>NUCLEOTIDE SEQUENCE [LARGE SCALE GENOMIC DNA]</scope>
    <source>
        <strain evidence="8 9">CCB-QB4</strain>
    </source>
</reference>
<evidence type="ECO:0000313" key="9">
    <source>
        <dbReference type="Proteomes" id="UP000244441"/>
    </source>
</evidence>
<feature type="transmembrane region" description="Helical" evidence="7">
    <location>
        <begin position="214"/>
        <end position="242"/>
    </location>
</feature>
<feature type="transmembrane region" description="Helical" evidence="7">
    <location>
        <begin position="142"/>
        <end position="161"/>
    </location>
</feature>
<dbReference type="NCBIfam" id="TIGR00797">
    <property type="entry name" value="matE"/>
    <property type="match status" value="1"/>
</dbReference>
<dbReference type="KEGG" id="cate:C2869_16140"/>
<dbReference type="OrthoDB" id="9806302at2"/>
<evidence type="ECO:0000256" key="6">
    <source>
        <dbReference type="ARBA" id="ARBA00023136"/>
    </source>
</evidence>
<evidence type="ECO:0000256" key="2">
    <source>
        <dbReference type="ARBA" id="ARBA00022448"/>
    </source>
</evidence>
<keyword evidence="3" id="KW-1003">Cell membrane</keyword>
<feature type="transmembrane region" description="Helical" evidence="7">
    <location>
        <begin position="257"/>
        <end position="277"/>
    </location>
</feature>
<evidence type="ECO:0000256" key="7">
    <source>
        <dbReference type="SAM" id="Phobius"/>
    </source>
</evidence>
<evidence type="ECO:0000313" key="8">
    <source>
        <dbReference type="EMBL" id="AWB69051.1"/>
    </source>
</evidence>
<dbReference type="EMBL" id="CP026604">
    <property type="protein sequence ID" value="AWB69051.1"/>
    <property type="molecule type" value="Genomic_DNA"/>
</dbReference>
<dbReference type="PIRSF" id="PIRSF006603">
    <property type="entry name" value="DinF"/>
    <property type="match status" value="1"/>
</dbReference>
<evidence type="ECO:0000256" key="5">
    <source>
        <dbReference type="ARBA" id="ARBA00022989"/>
    </source>
</evidence>
<dbReference type="Pfam" id="PF01554">
    <property type="entry name" value="MatE"/>
    <property type="match status" value="2"/>
</dbReference>
<comment type="subcellular location">
    <subcellularLocation>
        <location evidence="1">Cell inner membrane</location>
        <topology evidence="1">Multi-pass membrane protein</topology>
    </subcellularLocation>
</comment>
<dbReference type="AlphaFoldDB" id="A0A2S0VXW6"/>
<dbReference type="GO" id="GO:0005886">
    <property type="term" value="C:plasma membrane"/>
    <property type="evidence" value="ECO:0007669"/>
    <property type="project" value="UniProtKB-SubCell"/>
</dbReference>
<keyword evidence="4 7" id="KW-0812">Transmembrane</keyword>
<dbReference type="PANTHER" id="PTHR43549">
    <property type="entry name" value="MULTIDRUG RESISTANCE PROTEIN YPNP-RELATED"/>
    <property type="match status" value="1"/>
</dbReference>
<keyword evidence="9" id="KW-1185">Reference proteome</keyword>
<keyword evidence="6 7" id="KW-0472">Membrane</keyword>
<keyword evidence="5 7" id="KW-1133">Transmembrane helix</keyword>
<sequence length="431" mass="46049">MIALMSFNLIDTLFIGFMGTEQLAAISFTFPITFTVISLTIGLGIGTSAVVAKVLGKGDNLLAKQHATNALIISLIMVAFLCVVGFLTIEPLFRLLGADETTLPYIKEYMEIWYIGCCCLVLPMVGNSVLRASGDTKTPSQIMALGGLINAVLDPILIFGFGPIPALGMQGAAIASLISWAVGTAVILYLLAYSRGLIYRRIPSVSCFVDSAKVILKIGFPAAGANMLTPIAMAILTAIVAVHGQEAVAAFGVGNRVESIACMVVLALSMSLPPFISQNLGAGNIDRVKQAYRKTAKFVLIWQLGVFSLLLFLAWPIAVAFSDDETVINLICWFIWIMPLGYGAQGIIILTNSSLNALHLPMSALLLSVLRLFLFYVPFSYLGGLIGGIYGLFVGGVIGNLAMMGVSVYTFNRKLSQVCAEHSKAELAKQN</sequence>
<evidence type="ECO:0000256" key="1">
    <source>
        <dbReference type="ARBA" id="ARBA00004429"/>
    </source>
</evidence>
<gene>
    <name evidence="8" type="ORF">C2869_16140</name>
</gene>
<keyword evidence="2" id="KW-0813">Transport</keyword>
<dbReference type="GO" id="GO:0015297">
    <property type="term" value="F:antiporter activity"/>
    <property type="evidence" value="ECO:0007669"/>
    <property type="project" value="InterPro"/>
</dbReference>
<protein>
    <submittedName>
        <fullName evidence="8">MATE family efflux transporter</fullName>
    </submittedName>
</protein>
<dbReference type="Proteomes" id="UP000244441">
    <property type="component" value="Chromosome"/>
</dbReference>